<organism evidence="3 4">
    <name type="scientific">Wenzhouxiangella limi</name>
    <dbReference type="NCBI Taxonomy" id="2707351"/>
    <lineage>
        <taxon>Bacteria</taxon>
        <taxon>Pseudomonadati</taxon>
        <taxon>Pseudomonadota</taxon>
        <taxon>Gammaproteobacteria</taxon>
        <taxon>Chromatiales</taxon>
        <taxon>Wenzhouxiangellaceae</taxon>
        <taxon>Wenzhouxiangella</taxon>
    </lineage>
</organism>
<dbReference type="Pfam" id="PF01578">
    <property type="entry name" value="Cytochrom_C_asm"/>
    <property type="match status" value="1"/>
</dbReference>
<gene>
    <name evidence="3" type="primary">ccsA</name>
    <name evidence="3" type="ORF">G3I74_01865</name>
</gene>
<evidence type="ECO:0000259" key="2">
    <source>
        <dbReference type="Pfam" id="PF01578"/>
    </source>
</evidence>
<dbReference type="GO" id="GO:0020037">
    <property type="term" value="F:heme binding"/>
    <property type="evidence" value="ECO:0007669"/>
    <property type="project" value="InterPro"/>
</dbReference>
<dbReference type="AlphaFoldDB" id="A0A845USE0"/>
<evidence type="ECO:0000313" key="3">
    <source>
        <dbReference type="EMBL" id="NDY94477.1"/>
    </source>
</evidence>
<proteinExistence type="predicted"/>
<keyword evidence="1" id="KW-0812">Transmembrane</keyword>
<feature type="transmembrane region" description="Helical" evidence="1">
    <location>
        <begin position="215"/>
        <end position="234"/>
    </location>
</feature>
<accession>A0A845USE0</accession>
<keyword evidence="1" id="KW-1133">Transmembrane helix</keyword>
<dbReference type="InterPro" id="IPR002541">
    <property type="entry name" value="Cyt_c_assembly"/>
</dbReference>
<dbReference type="EMBL" id="JAAGSC010000031">
    <property type="protein sequence ID" value="NDY94477.1"/>
    <property type="molecule type" value="Genomic_DNA"/>
</dbReference>
<feature type="domain" description="Cytochrome c assembly protein" evidence="2">
    <location>
        <begin position="43"/>
        <end position="267"/>
    </location>
</feature>
<keyword evidence="1" id="KW-0472">Membrane</keyword>
<protein>
    <submittedName>
        <fullName evidence="3">Cytochrome c biogenesis protein CcsA</fullName>
    </submittedName>
</protein>
<evidence type="ECO:0000313" key="4">
    <source>
        <dbReference type="Proteomes" id="UP000484885"/>
    </source>
</evidence>
<feature type="transmembrane region" description="Helical" evidence="1">
    <location>
        <begin position="38"/>
        <end position="57"/>
    </location>
</feature>
<feature type="transmembrane region" description="Helical" evidence="1">
    <location>
        <begin position="96"/>
        <end position="112"/>
    </location>
</feature>
<dbReference type="GO" id="GO:0017004">
    <property type="term" value="P:cytochrome complex assembly"/>
    <property type="evidence" value="ECO:0007669"/>
    <property type="project" value="InterPro"/>
</dbReference>
<dbReference type="PANTHER" id="PTHR38034:SF1">
    <property type="entry name" value="INNER MEMBRANE PROTEIN YPJD"/>
    <property type="match status" value="1"/>
</dbReference>
<evidence type="ECO:0000256" key="1">
    <source>
        <dbReference type="SAM" id="Phobius"/>
    </source>
</evidence>
<dbReference type="InterPro" id="IPR052372">
    <property type="entry name" value="YpjD/HemX"/>
</dbReference>
<comment type="caution">
    <text evidence="3">The sequence shown here is derived from an EMBL/GenBank/DDBJ whole genome shotgun (WGS) entry which is preliminary data.</text>
</comment>
<feature type="transmembrane region" description="Helical" evidence="1">
    <location>
        <begin position="132"/>
        <end position="159"/>
    </location>
</feature>
<dbReference type="Proteomes" id="UP000484885">
    <property type="component" value="Unassembled WGS sequence"/>
</dbReference>
<dbReference type="RefSeq" id="WP_164209707.1">
    <property type="nucleotide sequence ID" value="NZ_JAAGSC010000031.1"/>
</dbReference>
<dbReference type="GO" id="GO:0005886">
    <property type="term" value="C:plasma membrane"/>
    <property type="evidence" value="ECO:0007669"/>
    <property type="project" value="TreeGrafter"/>
</dbReference>
<name>A0A845USE0_9GAMM</name>
<dbReference type="PANTHER" id="PTHR38034">
    <property type="entry name" value="INNER MEMBRANE PROTEIN YPJD"/>
    <property type="match status" value="1"/>
</dbReference>
<feature type="transmembrane region" description="Helical" evidence="1">
    <location>
        <begin position="69"/>
        <end position="89"/>
    </location>
</feature>
<feature type="transmembrane region" description="Helical" evidence="1">
    <location>
        <begin position="6"/>
        <end position="26"/>
    </location>
</feature>
<reference evidence="3 4" key="1">
    <citation type="submission" date="2020-02" db="EMBL/GenBank/DDBJ databases">
        <authorList>
            <person name="Zhang X.-Y."/>
        </authorList>
    </citation>
    <scope>NUCLEOTIDE SEQUENCE [LARGE SCALE GENOMIC DNA]</scope>
    <source>
        <strain evidence="3 4">C33</strain>
    </source>
</reference>
<keyword evidence="4" id="KW-1185">Reference proteome</keyword>
<feature type="transmembrane region" description="Helical" evidence="1">
    <location>
        <begin position="180"/>
        <end position="203"/>
    </location>
</feature>
<sequence>MPDLSASALIALLAGLLYLGAGFGLARGHYLDTSRWRRAAILLALLAIVGHAVFVWLRLATPMGLDVNFVNILSLATMMIALVLVLTGVGTRSMEAGILVFPGAALVLWLQWLGHPGAMYLGHLPAMLKLHILTALMAFSLLTIAALNAILLWIQDYLLRHPRPIRQLEMLPPLVVLEQLMFRLILAGWLLLTVALAAGLTFVDDLLAQHLLHKTVLSVISWILFGLLLGARWWQGWRGRRAVNWTLVAMVTLVLAYFGSKFILEQLLDRSWTRTALALTGLG</sequence>
<feature type="transmembrane region" description="Helical" evidence="1">
    <location>
        <begin position="246"/>
        <end position="264"/>
    </location>
</feature>